<protein>
    <submittedName>
        <fullName evidence="1">Uncharacterized protein</fullName>
    </submittedName>
</protein>
<organism evidence="1 2">
    <name type="scientific">Streptomyces nodosus</name>
    <dbReference type="NCBI Taxonomy" id="40318"/>
    <lineage>
        <taxon>Bacteria</taxon>
        <taxon>Bacillati</taxon>
        <taxon>Actinomycetota</taxon>
        <taxon>Actinomycetes</taxon>
        <taxon>Kitasatosporales</taxon>
        <taxon>Streptomycetaceae</taxon>
        <taxon>Streptomyces</taxon>
    </lineage>
</organism>
<evidence type="ECO:0000313" key="1">
    <source>
        <dbReference type="EMBL" id="AJE39552.1"/>
    </source>
</evidence>
<name>A0A0B5DHR7_9ACTN</name>
<dbReference type="AlphaFoldDB" id="A0A0B5DHR7"/>
<gene>
    <name evidence="1" type="ORF">SNOD_05585</name>
</gene>
<dbReference type="EMBL" id="CP009313">
    <property type="protein sequence ID" value="AJE39552.1"/>
    <property type="molecule type" value="Genomic_DNA"/>
</dbReference>
<reference evidence="1 2" key="2">
    <citation type="journal article" date="2016" name="Appl. Microbiol. Biotechnol.">
        <title>Exploiting the genome sequence of Streptomyces nodosus for enhanced antibiotic production.</title>
        <authorList>
            <person name="Sweeney P."/>
            <person name="Murphy C.D."/>
            <person name="Caffrey P."/>
        </authorList>
    </citation>
    <scope>NUCLEOTIDE SEQUENCE [LARGE SCALE GENOMIC DNA]</scope>
    <source>
        <strain evidence="1 2">ATCC 14899</strain>
    </source>
</reference>
<evidence type="ECO:0000313" key="2">
    <source>
        <dbReference type="Proteomes" id="UP000031526"/>
    </source>
</evidence>
<sequence>MELSCVLPEAVAGARLQAADVRTPGAAVRPGPKVHQLGRLGHDAVEGLEGEIAQAGEIREGLFRPIDRIKRLTSGALRGDEGGRSHGLLGFGCFEVVSGVDHTYEGAADDALTFACGCLIKVAGEVRRGVVVKGTAIPGTHTSLLRSLSLSLSAAF</sequence>
<proteinExistence type="predicted"/>
<reference evidence="2" key="1">
    <citation type="submission" date="2014-09" db="EMBL/GenBank/DDBJ databases">
        <title>Sequence of the Streptomyces nodosus genome.</title>
        <authorList>
            <person name="Sweeney P."/>
            <person name="Stephens N."/>
            <person name="Murphy C."/>
            <person name="Caffrey P."/>
        </authorList>
    </citation>
    <scope>NUCLEOTIDE SEQUENCE [LARGE SCALE GENOMIC DNA]</scope>
    <source>
        <strain evidence="2">ATCC 14899</strain>
    </source>
</reference>
<accession>A0A0B5DHR7</accession>
<dbReference type="HOGENOM" id="CLU_1685603_0_0_11"/>
<keyword evidence="2" id="KW-1185">Reference proteome</keyword>
<dbReference type="Proteomes" id="UP000031526">
    <property type="component" value="Chromosome"/>
</dbReference>